<dbReference type="GO" id="GO:0042121">
    <property type="term" value="P:alginic acid biosynthetic process"/>
    <property type="evidence" value="ECO:0007669"/>
    <property type="project" value="UniProtKB-UniPathway"/>
</dbReference>
<evidence type="ECO:0000256" key="4">
    <source>
        <dbReference type="ARBA" id="ARBA00022729"/>
    </source>
</evidence>
<reference evidence="8 9" key="1">
    <citation type="submission" date="2009-01" db="EMBL/GenBank/DDBJ databases">
        <title>Complete sequence of chromosome of Methylobacterium nodulans ORS 2060.</title>
        <authorList>
            <consortium name="US DOE Joint Genome Institute"/>
            <person name="Lucas S."/>
            <person name="Copeland A."/>
            <person name="Lapidus A."/>
            <person name="Glavina del Rio T."/>
            <person name="Dalin E."/>
            <person name="Tice H."/>
            <person name="Bruce D."/>
            <person name="Goodwin L."/>
            <person name="Pitluck S."/>
            <person name="Sims D."/>
            <person name="Brettin T."/>
            <person name="Detter J.C."/>
            <person name="Han C."/>
            <person name="Larimer F."/>
            <person name="Land M."/>
            <person name="Hauser L."/>
            <person name="Kyrpides N."/>
            <person name="Ivanova N."/>
            <person name="Marx C.J."/>
            <person name="Richardson P."/>
        </authorList>
    </citation>
    <scope>NUCLEOTIDE SEQUENCE [LARGE SCALE GENOMIC DNA]</scope>
    <source>
        <strain evidence="9">LMG 21967 / CNCM I-2342 / ORS 2060</strain>
    </source>
</reference>
<organism evidence="8 9">
    <name type="scientific">Methylobacterium nodulans (strain LMG 21967 / CNCM I-2342 / ORS 2060)</name>
    <dbReference type="NCBI Taxonomy" id="460265"/>
    <lineage>
        <taxon>Bacteria</taxon>
        <taxon>Pseudomonadati</taxon>
        <taxon>Pseudomonadota</taxon>
        <taxon>Alphaproteobacteria</taxon>
        <taxon>Hyphomicrobiales</taxon>
        <taxon>Methylobacteriaceae</taxon>
        <taxon>Methylobacterium</taxon>
    </lineage>
</organism>
<dbReference type="Proteomes" id="UP000008207">
    <property type="component" value="Chromosome"/>
</dbReference>
<dbReference type="eggNOG" id="ENOG5033CKU">
    <property type="taxonomic scope" value="Bacteria"/>
</dbReference>
<evidence type="ECO:0000313" key="9">
    <source>
        <dbReference type="Proteomes" id="UP000008207"/>
    </source>
</evidence>
<accession>B8IUF7</accession>
<feature type="domain" description="AlgX/AlgJ SGNH hydrolase-like" evidence="7">
    <location>
        <begin position="8"/>
        <end position="159"/>
    </location>
</feature>
<evidence type="ECO:0000256" key="6">
    <source>
        <dbReference type="ARBA" id="ARBA00022841"/>
    </source>
</evidence>
<keyword evidence="3" id="KW-0808">Transferase</keyword>
<keyword evidence="5" id="KW-0574">Periplasm</keyword>
<keyword evidence="4" id="KW-0732">Signal</keyword>
<dbReference type="RefSeq" id="WP_015926915.1">
    <property type="nucleotide sequence ID" value="NC_011894.1"/>
</dbReference>
<protein>
    <recommendedName>
        <fullName evidence="7">AlgX/AlgJ SGNH hydrolase-like domain-containing protein</fullName>
    </recommendedName>
</protein>
<dbReference type="GO" id="GO:0042597">
    <property type="term" value="C:periplasmic space"/>
    <property type="evidence" value="ECO:0007669"/>
    <property type="project" value="UniProtKB-SubCell"/>
</dbReference>
<evidence type="ECO:0000313" key="8">
    <source>
        <dbReference type="EMBL" id="ACL55202.1"/>
    </source>
</evidence>
<name>B8IUF7_METNO</name>
<evidence type="ECO:0000256" key="2">
    <source>
        <dbReference type="ARBA" id="ARBA00005182"/>
    </source>
</evidence>
<keyword evidence="9" id="KW-1185">Reference proteome</keyword>
<dbReference type="InterPro" id="IPR031811">
    <property type="entry name" value="ALGX/ALGJ_SGNH-like"/>
</dbReference>
<dbReference type="GO" id="GO:0016740">
    <property type="term" value="F:transferase activity"/>
    <property type="evidence" value="ECO:0007669"/>
    <property type="project" value="UniProtKB-KW"/>
</dbReference>
<comment type="pathway">
    <text evidence="2">Glycan biosynthesis; alginate biosynthesis.</text>
</comment>
<evidence type="ECO:0000256" key="3">
    <source>
        <dbReference type="ARBA" id="ARBA00022679"/>
    </source>
</evidence>
<dbReference type="AlphaFoldDB" id="B8IUF7"/>
<dbReference type="OrthoDB" id="5243588at2"/>
<comment type="subcellular location">
    <subcellularLocation>
        <location evidence="1">Periplasm</location>
    </subcellularLocation>
</comment>
<keyword evidence="6" id="KW-0016">Alginate biosynthesis</keyword>
<gene>
    <name evidence="8" type="ordered locus">Mnod_0156</name>
</gene>
<dbReference type="STRING" id="460265.Mnod_0156"/>
<evidence type="ECO:0000259" key="7">
    <source>
        <dbReference type="Pfam" id="PF16822"/>
    </source>
</evidence>
<sequence length="308" mass="35349">MTHDGNAVHIGRDGWLFLVGGTNQVLRQYRATPWAAWRLWRWQRLIERRAARAAALGLRFHQVVVPEKISIYEDRLDGVAIDPALSPARRLGQRMARSPAAGSWIDLVGPMRAARDEGRPLYLRTDTHWTERGCQLAHAEIMRGLGAKPRPDLAERPYQDIQAVLDLGRKLPSHPVETVRMVHYLRDARRVEANALLETFETQGRAMELHVGARAVFRNDSPQADPRRLVLFGDSCAHFGSFFLTALLAESFREVHFLWSASLDWSYVARLRPHLLLVEMAERFLARLPDDRFDSEAVARQKLDRERR</sequence>
<dbReference type="UniPathway" id="UPA00286"/>
<dbReference type="Pfam" id="PF16822">
    <property type="entry name" value="ALGX"/>
    <property type="match status" value="1"/>
</dbReference>
<dbReference type="KEGG" id="mno:Mnod_0156"/>
<evidence type="ECO:0000256" key="1">
    <source>
        <dbReference type="ARBA" id="ARBA00004418"/>
    </source>
</evidence>
<proteinExistence type="predicted"/>
<dbReference type="HOGENOM" id="CLU_075744_0_0_5"/>
<dbReference type="EMBL" id="CP001349">
    <property type="protein sequence ID" value="ACL55202.1"/>
    <property type="molecule type" value="Genomic_DNA"/>
</dbReference>
<evidence type="ECO:0000256" key="5">
    <source>
        <dbReference type="ARBA" id="ARBA00022764"/>
    </source>
</evidence>